<evidence type="ECO:0000259" key="2">
    <source>
        <dbReference type="PROSITE" id="PS50075"/>
    </source>
</evidence>
<dbReference type="InterPro" id="IPR025110">
    <property type="entry name" value="AMP-bd_C"/>
</dbReference>
<dbReference type="GO" id="GO:0043041">
    <property type="term" value="P:amino acid activation for nonribosomal peptide biosynthetic process"/>
    <property type="evidence" value="ECO:0007669"/>
    <property type="project" value="TreeGrafter"/>
</dbReference>
<dbReference type="Pfam" id="PF13193">
    <property type="entry name" value="AMP-binding_C"/>
    <property type="match status" value="1"/>
</dbReference>
<dbReference type="Gene3D" id="1.10.1200.10">
    <property type="entry name" value="ACP-like"/>
    <property type="match status" value="1"/>
</dbReference>
<dbReference type="PANTHER" id="PTHR45527:SF1">
    <property type="entry name" value="FATTY ACID SYNTHASE"/>
    <property type="match status" value="1"/>
</dbReference>
<name>A0A1I2AX03_9ACTN</name>
<dbReference type="SMART" id="SM00923">
    <property type="entry name" value="MbtH"/>
    <property type="match status" value="1"/>
</dbReference>
<dbReference type="InterPro" id="IPR010071">
    <property type="entry name" value="AA_adenyl_dom"/>
</dbReference>
<dbReference type="EMBL" id="FOMZ01000014">
    <property type="protein sequence ID" value="SFE48442.1"/>
    <property type="molecule type" value="Genomic_DNA"/>
</dbReference>
<dbReference type="NCBIfam" id="TIGR01733">
    <property type="entry name" value="AA-adenyl-dom"/>
    <property type="match status" value="1"/>
</dbReference>
<dbReference type="Gene3D" id="3.90.820.10">
    <property type="entry name" value="Structural Genomics, Unknown Function 30-nov-00 1gh9 Mol_id"/>
    <property type="match status" value="1"/>
</dbReference>
<gene>
    <name evidence="3" type="ORF">SAMN04487819_114170</name>
</gene>
<dbReference type="InterPro" id="IPR038020">
    <property type="entry name" value="MbtH-like_sf"/>
</dbReference>
<dbReference type="PANTHER" id="PTHR45527">
    <property type="entry name" value="NONRIBOSOMAL PEPTIDE SYNTHETASE"/>
    <property type="match status" value="1"/>
</dbReference>
<dbReference type="InterPro" id="IPR045851">
    <property type="entry name" value="AMP-bd_C_sf"/>
</dbReference>
<dbReference type="InterPro" id="IPR042099">
    <property type="entry name" value="ANL_N_sf"/>
</dbReference>
<sequence length="659" mass="71075">MSRNPFEREGKNYAVLRNERGQRSLWPVDETVPTGWSVEHGPAEPDDARAYVERVWTDVRSVGGRDTGQPTLSEHFERIVAAHPGEPAVEASGESLTYEELAARVNRLSRLLIERGIGPGDLVGFSIARGVWLPVAALAVATAGAAYVPLDPSYPREWVEHVVGDASLDHVLHSGSHDVLAGVAVVDLDDPEVGDLLSAQAADPVPRRELLRPLTADHPMYVIYTSGSTGVPKGVVVPHAGVSDLVATQRTWIGAGPGDRVLQWASFNFDAGFWDMTLALLSGATLVVTDERDILPGEELHRTLREREISHAVLPPVALSLTESAGVLEGGVLLSTGDVCTPSLVRAWAPNRRMYNGYGPTEMTVGVTMAGPVEPDSPVSIGRPWPGNEVRVLDEQLRPCTTDEEGELYLVGSGEALGYLNRPGLTAERFVADPFGEPGTRMYRSGDRGYRSGDGELYFAGRSDHQVKLRGFRVELGEIEAALDSCPGVALSAVVVTGALDTARMTAYVAASGGSEPEANDLHHRLARRLPAHMLPADIVVLDALPTMSNGKVDRRALEERSARTSRSVGESGPSEHNADHRDLDGHARDLDGLCELAASVLDVPSIGPDENFFDRGGHSVLAVKLARGVRNEWGMTLPVRLILESRTMADLWKRLPES</sequence>
<dbReference type="InterPro" id="IPR000873">
    <property type="entry name" value="AMP-dep_synth/lig_dom"/>
</dbReference>
<dbReference type="GO" id="GO:0031177">
    <property type="term" value="F:phosphopantetheine binding"/>
    <property type="evidence" value="ECO:0007669"/>
    <property type="project" value="TreeGrafter"/>
</dbReference>
<evidence type="ECO:0000313" key="4">
    <source>
        <dbReference type="Proteomes" id="UP000198716"/>
    </source>
</evidence>
<dbReference type="PROSITE" id="PS50075">
    <property type="entry name" value="CARRIER"/>
    <property type="match status" value="1"/>
</dbReference>
<dbReference type="Pfam" id="PF03621">
    <property type="entry name" value="MbtH"/>
    <property type="match status" value="1"/>
</dbReference>
<feature type="region of interest" description="Disordered" evidence="1">
    <location>
        <begin position="553"/>
        <end position="585"/>
    </location>
</feature>
<dbReference type="AlphaFoldDB" id="A0A1I2AX03"/>
<dbReference type="GO" id="GO:0005737">
    <property type="term" value="C:cytoplasm"/>
    <property type="evidence" value="ECO:0007669"/>
    <property type="project" value="TreeGrafter"/>
</dbReference>
<organism evidence="3 4">
    <name type="scientific">Actinopolyspora alba</name>
    <dbReference type="NCBI Taxonomy" id="673379"/>
    <lineage>
        <taxon>Bacteria</taxon>
        <taxon>Bacillati</taxon>
        <taxon>Actinomycetota</taxon>
        <taxon>Actinomycetes</taxon>
        <taxon>Actinopolysporales</taxon>
        <taxon>Actinopolysporaceae</taxon>
        <taxon>Actinopolyspora</taxon>
        <taxon>Actinopolyspora alba group</taxon>
    </lineage>
</organism>
<dbReference type="Proteomes" id="UP000198716">
    <property type="component" value="Unassembled WGS sequence"/>
</dbReference>
<dbReference type="SUPFAM" id="SSF160582">
    <property type="entry name" value="MbtH-like"/>
    <property type="match status" value="1"/>
</dbReference>
<evidence type="ECO:0000256" key="1">
    <source>
        <dbReference type="SAM" id="MobiDB-lite"/>
    </source>
</evidence>
<dbReference type="RefSeq" id="WP_092928831.1">
    <property type="nucleotide sequence ID" value="NZ_FOMZ01000014.1"/>
</dbReference>
<dbReference type="GO" id="GO:0044550">
    <property type="term" value="P:secondary metabolite biosynthetic process"/>
    <property type="evidence" value="ECO:0007669"/>
    <property type="project" value="TreeGrafter"/>
</dbReference>
<evidence type="ECO:0000313" key="3">
    <source>
        <dbReference type="EMBL" id="SFE48442.1"/>
    </source>
</evidence>
<dbReference type="InterPro" id="IPR005153">
    <property type="entry name" value="MbtH-like_dom"/>
</dbReference>
<dbReference type="InterPro" id="IPR009081">
    <property type="entry name" value="PP-bd_ACP"/>
</dbReference>
<proteinExistence type="predicted"/>
<dbReference type="InterPro" id="IPR036736">
    <property type="entry name" value="ACP-like_sf"/>
</dbReference>
<dbReference type="InterPro" id="IPR020845">
    <property type="entry name" value="AMP-binding_CS"/>
</dbReference>
<dbReference type="PROSITE" id="PS00455">
    <property type="entry name" value="AMP_BINDING"/>
    <property type="match status" value="1"/>
</dbReference>
<dbReference type="SUPFAM" id="SSF47336">
    <property type="entry name" value="ACP-like"/>
    <property type="match status" value="1"/>
</dbReference>
<protein>
    <submittedName>
        <fullName evidence="3">Amino acid adenylation domain-containing protein</fullName>
    </submittedName>
</protein>
<dbReference type="Gene3D" id="3.40.50.12780">
    <property type="entry name" value="N-terminal domain of ligase-like"/>
    <property type="match status" value="1"/>
</dbReference>
<keyword evidence="4" id="KW-1185">Reference proteome</keyword>
<dbReference type="Pfam" id="PF00550">
    <property type="entry name" value="PP-binding"/>
    <property type="match status" value="1"/>
</dbReference>
<dbReference type="Gene3D" id="3.30.300.30">
    <property type="match status" value="1"/>
</dbReference>
<accession>A0A1I2AX03</accession>
<feature type="compositionally biased region" description="Basic and acidic residues" evidence="1">
    <location>
        <begin position="553"/>
        <end position="563"/>
    </location>
</feature>
<reference evidence="4" key="1">
    <citation type="submission" date="2016-10" db="EMBL/GenBank/DDBJ databases">
        <authorList>
            <person name="Varghese N."/>
            <person name="Submissions S."/>
        </authorList>
    </citation>
    <scope>NUCLEOTIDE SEQUENCE [LARGE SCALE GENOMIC DNA]</scope>
    <source>
        <strain evidence="4">DSM 45004</strain>
    </source>
</reference>
<feature type="domain" description="Carrier" evidence="2">
    <location>
        <begin position="585"/>
        <end position="659"/>
    </location>
</feature>
<dbReference type="Pfam" id="PF00501">
    <property type="entry name" value="AMP-binding"/>
    <property type="match status" value="1"/>
</dbReference>
<dbReference type="SUPFAM" id="SSF56801">
    <property type="entry name" value="Acetyl-CoA synthetase-like"/>
    <property type="match status" value="1"/>
</dbReference>